<dbReference type="InterPro" id="IPR051491">
    <property type="entry name" value="Recombinase/Transposase-rel"/>
</dbReference>
<reference evidence="2 3" key="1">
    <citation type="submission" date="2018-06" db="EMBL/GenBank/DDBJ databases">
        <title>Comparative genomics reveals the genomic features of Rhizophagus irregularis, R. cerebriforme, R. diaphanum and Gigaspora rosea, and their symbiotic lifestyle signature.</title>
        <authorList>
            <person name="Morin E."/>
            <person name="San Clemente H."/>
            <person name="Chen E.C.H."/>
            <person name="De La Providencia I."/>
            <person name="Hainaut M."/>
            <person name="Kuo A."/>
            <person name="Kohler A."/>
            <person name="Murat C."/>
            <person name="Tang N."/>
            <person name="Roy S."/>
            <person name="Loubradou J."/>
            <person name="Henrissat B."/>
            <person name="Grigoriev I.V."/>
            <person name="Corradi N."/>
            <person name="Roux C."/>
            <person name="Martin F.M."/>
        </authorList>
    </citation>
    <scope>NUCLEOTIDE SEQUENCE [LARGE SCALE GENOMIC DNA]</scope>
    <source>
        <strain evidence="2 3">DAOM 227022</strain>
    </source>
</reference>
<protein>
    <recommendedName>
        <fullName evidence="1">Transposase putative helix-turn-helix domain-containing protein</fullName>
    </recommendedName>
</protein>
<dbReference type="PANTHER" id="PTHR36172">
    <property type="match status" value="1"/>
</dbReference>
<sequence>MKRKTRSTSARNIRKKESTTINRTIQIRVYPNKSQVQILKCWLGLSRYTYNAIIGINRKKKVYSKECKCGPSMVKFLKPMSFESKMKLFFNVKADKDSTPEEDLKLQKNSVWGERKFSWAAVRLEMLLCGIFGIAPANITDEAIDEALTAKEEIFSWVYEKQRQVCETQADCGLHAVSIDPGIRFLFTWYYLTKCARKIGLNNIGRIIRICFFIDKLCLKRDKILTCVSKCKKNKAHRIDKAISWLRRNIKRLQTEIHRKTIKFLTREFDVIIISPFEVSDMVNHKTRKIIRSSV</sequence>
<gene>
    <name evidence="2" type="ORF">C1645_745956</name>
</gene>
<evidence type="ECO:0000259" key="1">
    <source>
        <dbReference type="Pfam" id="PF12323"/>
    </source>
</evidence>
<dbReference type="Proteomes" id="UP000265703">
    <property type="component" value="Unassembled WGS sequence"/>
</dbReference>
<keyword evidence="3" id="KW-1185">Reference proteome</keyword>
<feature type="domain" description="Transposase putative helix-turn-helix" evidence="1">
    <location>
        <begin position="22"/>
        <end position="57"/>
    </location>
</feature>
<evidence type="ECO:0000313" key="2">
    <source>
        <dbReference type="EMBL" id="RIA79368.1"/>
    </source>
</evidence>
<organism evidence="2 3">
    <name type="scientific">Glomus cerebriforme</name>
    <dbReference type="NCBI Taxonomy" id="658196"/>
    <lineage>
        <taxon>Eukaryota</taxon>
        <taxon>Fungi</taxon>
        <taxon>Fungi incertae sedis</taxon>
        <taxon>Mucoromycota</taxon>
        <taxon>Glomeromycotina</taxon>
        <taxon>Glomeromycetes</taxon>
        <taxon>Glomerales</taxon>
        <taxon>Glomeraceae</taxon>
        <taxon>Glomus</taxon>
    </lineage>
</organism>
<comment type="caution">
    <text evidence="2">The sequence shown here is derived from an EMBL/GenBank/DDBJ whole genome shotgun (WGS) entry which is preliminary data.</text>
</comment>
<name>A0A397S0A7_9GLOM</name>
<dbReference type="InterPro" id="IPR021027">
    <property type="entry name" value="Transposase_put_HTH"/>
</dbReference>
<dbReference type="EMBL" id="QKYT01001342">
    <property type="protein sequence ID" value="RIA79368.1"/>
    <property type="molecule type" value="Genomic_DNA"/>
</dbReference>
<dbReference type="AlphaFoldDB" id="A0A397S0A7"/>
<evidence type="ECO:0000313" key="3">
    <source>
        <dbReference type="Proteomes" id="UP000265703"/>
    </source>
</evidence>
<accession>A0A397S0A7</accession>
<dbReference type="PANTHER" id="PTHR36172:SF1">
    <property type="entry name" value="RESOLVASE-RELATED"/>
    <property type="match status" value="1"/>
</dbReference>
<proteinExistence type="predicted"/>
<dbReference type="OrthoDB" id="2448688at2759"/>
<dbReference type="Pfam" id="PF12323">
    <property type="entry name" value="HTH_OrfB_IS605"/>
    <property type="match status" value="1"/>
</dbReference>